<keyword evidence="2" id="KW-1185">Reference proteome</keyword>
<gene>
    <name evidence="1" type="ORF">LTS18_001400</name>
</gene>
<dbReference type="EMBL" id="JAWDJW010012003">
    <property type="protein sequence ID" value="KAK3044394.1"/>
    <property type="molecule type" value="Genomic_DNA"/>
</dbReference>
<evidence type="ECO:0000313" key="2">
    <source>
        <dbReference type="Proteomes" id="UP001186974"/>
    </source>
</evidence>
<sequence>MLRQAKPKNARSKRALEKREPQVNENPKITLFVRGEKTSNVIVLALRDLNSLKRPLS</sequence>
<name>A0ACC3CTN4_9PEZI</name>
<dbReference type="Proteomes" id="UP001186974">
    <property type="component" value="Unassembled WGS sequence"/>
</dbReference>
<evidence type="ECO:0000313" key="1">
    <source>
        <dbReference type="EMBL" id="KAK3044394.1"/>
    </source>
</evidence>
<reference evidence="1" key="1">
    <citation type="submission" date="2024-09" db="EMBL/GenBank/DDBJ databases">
        <title>Black Yeasts Isolated from many extreme environments.</title>
        <authorList>
            <person name="Coleine C."/>
            <person name="Stajich J.E."/>
            <person name="Selbmann L."/>
        </authorList>
    </citation>
    <scope>NUCLEOTIDE SEQUENCE</scope>
    <source>
        <strain evidence="1">CCFEE 5737</strain>
    </source>
</reference>
<accession>A0ACC3CTN4</accession>
<organism evidence="1 2">
    <name type="scientific">Coniosporium uncinatum</name>
    <dbReference type="NCBI Taxonomy" id="93489"/>
    <lineage>
        <taxon>Eukaryota</taxon>
        <taxon>Fungi</taxon>
        <taxon>Dikarya</taxon>
        <taxon>Ascomycota</taxon>
        <taxon>Pezizomycotina</taxon>
        <taxon>Dothideomycetes</taxon>
        <taxon>Dothideomycetes incertae sedis</taxon>
        <taxon>Coniosporium</taxon>
    </lineage>
</organism>
<feature type="non-terminal residue" evidence="1">
    <location>
        <position position="57"/>
    </location>
</feature>
<protein>
    <submittedName>
        <fullName evidence="1">Uncharacterized protein</fullName>
    </submittedName>
</protein>
<comment type="caution">
    <text evidence="1">The sequence shown here is derived from an EMBL/GenBank/DDBJ whole genome shotgun (WGS) entry which is preliminary data.</text>
</comment>
<proteinExistence type="predicted"/>